<comment type="caution">
    <text evidence="4">The sequence shown here is derived from an EMBL/GenBank/DDBJ whole genome shotgun (WGS) entry which is preliminary data.</text>
</comment>
<dbReference type="PANTHER" id="PTHR12526:SF510">
    <property type="entry name" value="D-INOSITOL 3-PHOSPHATE GLYCOSYLTRANSFERASE"/>
    <property type="match status" value="1"/>
</dbReference>
<evidence type="ECO:0000256" key="2">
    <source>
        <dbReference type="ARBA" id="ARBA00022679"/>
    </source>
</evidence>
<dbReference type="SUPFAM" id="SSF53756">
    <property type="entry name" value="UDP-Glycosyltransferase/glycogen phosphorylase"/>
    <property type="match status" value="1"/>
</dbReference>
<dbReference type="OrthoDB" id="9790710at2"/>
<dbReference type="RefSeq" id="WP_034795991.1">
    <property type="nucleotide sequence ID" value="NZ_AWFF01000037.1"/>
</dbReference>
<dbReference type="Proteomes" id="UP000027037">
    <property type="component" value="Unassembled WGS sequence"/>
</dbReference>
<dbReference type="Gene3D" id="3.40.50.2000">
    <property type="entry name" value="Glycogen Phosphorylase B"/>
    <property type="match status" value="2"/>
</dbReference>
<dbReference type="GO" id="GO:0016757">
    <property type="term" value="F:glycosyltransferase activity"/>
    <property type="evidence" value="ECO:0007669"/>
    <property type="project" value="UniProtKB-KW"/>
</dbReference>
<evidence type="ECO:0000313" key="5">
    <source>
        <dbReference type="Proteomes" id="UP000027037"/>
    </source>
</evidence>
<protein>
    <recommendedName>
        <fullName evidence="3">Glycosyltransferase subfamily 4-like N-terminal domain-containing protein</fullName>
    </recommendedName>
</protein>
<reference evidence="4 5" key="1">
    <citation type="journal article" date="2014" name="Antonie Van Leeuwenhoek">
        <title>Hyphomonas beringensis sp. nov. and Hyphomonas chukchiensis sp. nov., isolated from surface seawater of the Bering Sea and Chukchi Sea.</title>
        <authorList>
            <person name="Li C."/>
            <person name="Lai Q."/>
            <person name="Li G."/>
            <person name="Dong C."/>
            <person name="Wang J."/>
            <person name="Liao Y."/>
            <person name="Shao Z."/>
        </authorList>
    </citation>
    <scope>NUCLEOTIDE SEQUENCE [LARGE SCALE GENOMIC DNA]</scope>
    <source>
        <strain evidence="4 5">25B14_1</strain>
    </source>
</reference>
<dbReference type="InterPro" id="IPR028098">
    <property type="entry name" value="Glyco_trans_4-like_N"/>
</dbReference>
<keyword evidence="2" id="KW-0808">Transferase</keyword>
<proteinExistence type="predicted"/>
<dbReference type="AlphaFoldDB" id="A0A062U9H0"/>
<evidence type="ECO:0000256" key="1">
    <source>
        <dbReference type="ARBA" id="ARBA00022676"/>
    </source>
</evidence>
<dbReference type="EMBL" id="AWFF01000037">
    <property type="protein sequence ID" value="KCZ54388.1"/>
    <property type="molecule type" value="Genomic_DNA"/>
</dbReference>
<dbReference type="PATRIC" id="fig|1280946.3.peg.1831"/>
<dbReference type="Pfam" id="PF13439">
    <property type="entry name" value="Glyco_transf_4"/>
    <property type="match status" value="1"/>
</dbReference>
<feature type="domain" description="Glycosyltransferase subfamily 4-like N-terminal" evidence="3">
    <location>
        <begin position="17"/>
        <end position="169"/>
    </location>
</feature>
<evidence type="ECO:0000259" key="3">
    <source>
        <dbReference type="Pfam" id="PF13439"/>
    </source>
</evidence>
<dbReference type="eggNOG" id="COG0438">
    <property type="taxonomic scope" value="Bacteria"/>
</dbReference>
<evidence type="ECO:0000313" key="4">
    <source>
        <dbReference type="EMBL" id="KCZ54388.1"/>
    </source>
</evidence>
<name>A0A062U9H0_9PROT</name>
<gene>
    <name evidence="4" type="ORF">HY29_14110</name>
</gene>
<keyword evidence="1" id="KW-0328">Glycosyltransferase</keyword>
<dbReference type="Pfam" id="PF13692">
    <property type="entry name" value="Glyco_trans_1_4"/>
    <property type="match status" value="1"/>
</dbReference>
<keyword evidence="5" id="KW-1185">Reference proteome</keyword>
<accession>A0A062U9H0</accession>
<organism evidence="4 5">
    <name type="scientific">Hyphomonas beringensis</name>
    <dbReference type="NCBI Taxonomy" id="1280946"/>
    <lineage>
        <taxon>Bacteria</taxon>
        <taxon>Pseudomonadati</taxon>
        <taxon>Pseudomonadota</taxon>
        <taxon>Alphaproteobacteria</taxon>
        <taxon>Hyphomonadales</taxon>
        <taxon>Hyphomonadaceae</taxon>
        <taxon>Hyphomonas</taxon>
    </lineage>
</organism>
<sequence>MRILIASEHPHIPQIAGGAQSSTHELVIELKARGHEAAVFSGLTGTGWLGLKHRVALKVLPEKIVEDDYCSYTTYRAWHPAQSVDEVLEAFNPDVVLLQSGFPIRLAKQFRSQNVPTVFYLRNVEFEDLGGDIREFKDSLYIANSHFTSNKFKDCFGISSEVIYPLIKPELYKTETLRRNVLFVNPHKHKGLDIALETARLCPDIPFVFQMTWTLSKADKDELDAALSSLPNVRIQPRTEDMRQVYAETKIVLAPSRWEEAYGRIATEAQISGIPVVASRQGGLPEAVGTGGVLIDIEEPASAWADAINKLWSDEEYYAEMVEAALDYASRPSVQIGHQLSSLEEVLRCAVQSATR</sequence>
<dbReference type="STRING" id="1280946.HY29_14110"/>
<dbReference type="PANTHER" id="PTHR12526">
    <property type="entry name" value="GLYCOSYLTRANSFERASE"/>
    <property type="match status" value="1"/>
</dbReference>